<keyword evidence="5" id="KW-0547">Nucleotide-binding</keyword>
<dbReference type="InterPro" id="IPR018060">
    <property type="entry name" value="HTH_AraC"/>
</dbReference>
<dbReference type="SMART" id="SM00342">
    <property type="entry name" value="HTH_ARAC"/>
    <property type="match status" value="1"/>
</dbReference>
<dbReference type="Pfam" id="PF00072">
    <property type="entry name" value="Response_reg"/>
    <property type="match status" value="1"/>
</dbReference>
<dbReference type="InterPro" id="IPR011006">
    <property type="entry name" value="CheY-like_superfamily"/>
</dbReference>
<comment type="caution">
    <text evidence="16">The sequence shown here is derived from an EMBL/GenBank/DDBJ whole genome shotgun (WGS) entry which is preliminary data.</text>
</comment>
<dbReference type="SUPFAM" id="SSF52172">
    <property type="entry name" value="CheY-like"/>
    <property type="match status" value="1"/>
</dbReference>
<evidence type="ECO:0000256" key="4">
    <source>
        <dbReference type="ARBA" id="ARBA00022679"/>
    </source>
</evidence>
<dbReference type="PANTHER" id="PTHR43547:SF2">
    <property type="entry name" value="HYBRID SIGNAL TRANSDUCTION HISTIDINE KINASE C"/>
    <property type="match status" value="1"/>
</dbReference>
<keyword evidence="12" id="KW-1133">Transmembrane helix</keyword>
<dbReference type="InterPro" id="IPR015943">
    <property type="entry name" value="WD40/YVTN_repeat-like_dom_sf"/>
</dbReference>
<keyword evidence="9" id="KW-0805">Transcription regulation</keyword>
<dbReference type="PROSITE" id="PS01124">
    <property type="entry name" value="HTH_ARAC_FAMILY_2"/>
    <property type="match status" value="1"/>
</dbReference>
<dbReference type="Gene3D" id="2.130.10.10">
    <property type="entry name" value="YVTN repeat-like/Quinoprotein amine dehydrogenase"/>
    <property type="match status" value="3"/>
</dbReference>
<dbReference type="SMART" id="SM00388">
    <property type="entry name" value="HisKA"/>
    <property type="match status" value="1"/>
</dbReference>
<dbReference type="Pfam" id="PF02518">
    <property type="entry name" value="HATPase_c"/>
    <property type="match status" value="1"/>
</dbReference>
<dbReference type="RefSeq" id="WP_142893244.1">
    <property type="nucleotide sequence ID" value="NZ_ML660163.1"/>
</dbReference>
<dbReference type="InterPro" id="IPR005467">
    <property type="entry name" value="His_kinase_dom"/>
</dbReference>
<dbReference type="Proteomes" id="UP000315439">
    <property type="component" value="Unassembled WGS sequence"/>
</dbReference>
<keyword evidence="10" id="KW-0804">Transcription</keyword>
<dbReference type="InterPro" id="IPR036097">
    <property type="entry name" value="HisK_dim/P_sf"/>
</dbReference>
<feature type="domain" description="HTH araC/xylS-type" evidence="13">
    <location>
        <begin position="1308"/>
        <end position="1406"/>
    </location>
</feature>
<dbReference type="Pfam" id="PF12833">
    <property type="entry name" value="HTH_18"/>
    <property type="match status" value="1"/>
</dbReference>
<keyword evidence="3 11" id="KW-0597">Phosphoprotein</keyword>
<dbReference type="Gene3D" id="2.60.40.10">
    <property type="entry name" value="Immunoglobulins"/>
    <property type="match status" value="1"/>
</dbReference>
<dbReference type="OrthoDB" id="9809766at2"/>
<dbReference type="InterPro" id="IPR003594">
    <property type="entry name" value="HATPase_dom"/>
</dbReference>
<name>A0A545UF40_9GAMM</name>
<reference evidence="16 17" key="1">
    <citation type="submission" date="2019-07" db="EMBL/GenBank/DDBJ databases">
        <title>Draft genome for Aliikangiella sp. M105.</title>
        <authorList>
            <person name="Wang G."/>
        </authorList>
    </citation>
    <scope>NUCLEOTIDE SEQUENCE [LARGE SCALE GENOMIC DNA]</scope>
    <source>
        <strain evidence="16 17">M105</strain>
    </source>
</reference>
<evidence type="ECO:0000256" key="2">
    <source>
        <dbReference type="ARBA" id="ARBA00012438"/>
    </source>
</evidence>
<dbReference type="PANTHER" id="PTHR43547">
    <property type="entry name" value="TWO-COMPONENT HISTIDINE KINASE"/>
    <property type="match status" value="1"/>
</dbReference>
<evidence type="ECO:0000313" key="16">
    <source>
        <dbReference type="EMBL" id="TQV88003.1"/>
    </source>
</evidence>
<dbReference type="SUPFAM" id="SSF47384">
    <property type="entry name" value="Homodimeric domain of signal transducing histidine kinase"/>
    <property type="match status" value="1"/>
</dbReference>
<feature type="transmembrane region" description="Helical" evidence="12">
    <location>
        <begin position="825"/>
        <end position="847"/>
    </location>
</feature>
<dbReference type="SMART" id="SM00448">
    <property type="entry name" value="REC"/>
    <property type="match status" value="1"/>
</dbReference>
<keyword evidence="6" id="KW-0418">Kinase</keyword>
<dbReference type="CDD" id="cd00082">
    <property type="entry name" value="HisKA"/>
    <property type="match status" value="1"/>
</dbReference>
<dbReference type="InterPro" id="IPR013783">
    <property type="entry name" value="Ig-like_fold"/>
</dbReference>
<evidence type="ECO:0000259" key="15">
    <source>
        <dbReference type="PROSITE" id="PS50110"/>
    </source>
</evidence>
<dbReference type="PRINTS" id="PR00344">
    <property type="entry name" value="BCTRLSENSOR"/>
</dbReference>
<keyword evidence="8" id="KW-0902">Two-component regulatory system</keyword>
<dbReference type="EC" id="2.7.13.3" evidence="2"/>
<keyword evidence="17" id="KW-1185">Reference proteome</keyword>
<dbReference type="InterPro" id="IPR004358">
    <property type="entry name" value="Sig_transdc_His_kin-like_C"/>
</dbReference>
<organism evidence="16 17">
    <name type="scientific">Aliikangiella coralliicola</name>
    <dbReference type="NCBI Taxonomy" id="2592383"/>
    <lineage>
        <taxon>Bacteria</taxon>
        <taxon>Pseudomonadati</taxon>
        <taxon>Pseudomonadota</taxon>
        <taxon>Gammaproteobacteria</taxon>
        <taxon>Oceanospirillales</taxon>
        <taxon>Pleioneaceae</taxon>
        <taxon>Aliikangiella</taxon>
    </lineage>
</organism>
<keyword evidence="7" id="KW-0067">ATP-binding</keyword>
<dbReference type="GO" id="GO:0000155">
    <property type="term" value="F:phosphorelay sensor kinase activity"/>
    <property type="evidence" value="ECO:0007669"/>
    <property type="project" value="InterPro"/>
</dbReference>
<evidence type="ECO:0000256" key="1">
    <source>
        <dbReference type="ARBA" id="ARBA00000085"/>
    </source>
</evidence>
<dbReference type="GO" id="GO:0003700">
    <property type="term" value="F:DNA-binding transcription factor activity"/>
    <property type="evidence" value="ECO:0007669"/>
    <property type="project" value="InterPro"/>
</dbReference>
<evidence type="ECO:0000256" key="10">
    <source>
        <dbReference type="ARBA" id="ARBA00023163"/>
    </source>
</evidence>
<sequence length="1406" mass="158179">MLSRHFIRATIVLSVLFLTPAFAFEFINVGAPVINIEQVNKTKLGKIAIAAQDHRGFIWLVGDDGMFRYDGSDLKTSLEFQRFSISNVTDVIKGGGDNLWIGTSDFGLVSYEFQSEQFVYYGDDESLHSQLVNLPIDALVQKNSELVVASGSKIFVLDEQTLAIKKQLSIDIPASDNIVRLLLDSSGNIWCSTANTNGVYLFKNDELVRFKHDPKKSDSVSSAFVISIFEDSKKQIWLGTVTGIDRFNPATQNFQHYTPLDESNERVKTKGMLANLTTSIVEDLDGYLWLGLHNSGVVRFDPEAETFSHFREVKGVNSTLSTNGIFGGLFFDNQQTVWALTLRGLSQLKKNTRNLAQWLNMGEDNCTPLRMFEFNESVYFACGKTVYRFQKDNRLEKLTTFNQIITDLSFDQNNQLWVGTVGGGAYRYNPKTNQSKQYQFSSNTNENLAVNSILTLHPDASGILYGTTFMHSKSKGSGFIQYDETTDRFSNLGLDFNLVNFIDINAEKMLWISGNAEKLDKSLYWYDKRTRKYTQLPFLTGNVYAVLKWEQNIWVSSEKLGLFKFDLQSEQITKITIEGFGVAATEKTELEKTELEKTELEKSNQERVTGLYLKQDSNELLISSSKDLYRVNSIANNRIEAQCITCAMNLGYLGLNNDTSGQLANSNGFLFDNNRFLISTGNQLFDINLDEVKPEKLTGQLALTNFKVMNKSLTPSADNVEGVLSQNINYASKVTIPADNTFFSIEFAYVNFINTDAVQYAYKLEGLNDEWVYTDGTRREAVFTSLPSKDYVFKVKSTNHLGIWDNSVEPVSLSITVLPPWWRTWWAYSLYLIASLGLVSFIFWLIYRRKIAETARQSAMAITMAKEQLFANLSHEFRTPLTLILGPADAIKNREAAAQTRKDVELIQRNGQRLLFMVDQLLDLARLRGDRSNAMVSLHVASICQFVVSSFQSTMTEKNISLNIEPAIDDSWWVSGTKDSLETILFNLISNAFKYSPFGSEIRLSLKSETNYIQFQVVDSGCGIAAEAQQKIFERFTRLENADDYASGAGIGLALVKELVESIGGKITVQSELGKGSTFFFSLSRVSPPDNINQDKLLPEESHQLQVIVEQLKHATVADDRRTTDVDTDVNNIRVKETNTKAGASATEASAKIEKQTLLVVEDNVEMRGFIRQSLQQRYAIMEAADGKQGAAMAREKSPDLIISDVMMPKMNGFELLETIRNDLATSHIPFILLTAKGDRESRLKGLSELADDYVTKPFNADELIVRIQNLLGLRTILQTRYSEVAEQGADFGNVAGALSGKDQEFLEKIMQLISDKYRFPELTLSTIASAVAMSDRQLQRKLKAILGKSFTELLRNYRLEQGALLLQEDLQVALIADRIGFSSSTYFVRCFKAKFGKTPTEYRQA</sequence>
<dbReference type="InterPro" id="IPR009057">
    <property type="entry name" value="Homeodomain-like_sf"/>
</dbReference>
<dbReference type="InterPro" id="IPR011123">
    <property type="entry name" value="Y_Y_Y"/>
</dbReference>
<dbReference type="Gene3D" id="1.10.287.130">
    <property type="match status" value="1"/>
</dbReference>
<evidence type="ECO:0000256" key="11">
    <source>
        <dbReference type="PROSITE-ProRule" id="PRU00169"/>
    </source>
</evidence>
<dbReference type="SUPFAM" id="SSF63829">
    <property type="entry name" value="Calcium-dependent phosphotriesterase"/>
    <property type="match status" value="2"/>
</dbReference>
<dbReference type="SUPFAM" id="SSF55874">
    <property type="entry name" value="ATPase domain of HSP90 chaperone/DNA topoisomerase II/histidine kinase"/>
    <property type="match status" value="1"/>
</dbReference>
<dbReference type="GO" id="GO:0043565">
    <property type="term" value="F:sequence-specific DNA binding"/>
    <property type="evidence" value="ECO:0007669"/>
    <property type="project" value="InterPro"/>
</dbReference>
<keyword evidence="12" id="KW-0812">Transmembrane</keyword>
<dbReference type="Gene3D" id="1.10.10.60">
    <property type="entry name" value="Homeodomain-like"/>
    <property type="match status" value="1"/>
</dbReference>
<dbReference type="InterPro" id="IPR001789">
    <property type="entry name" value="Sig_transdc_resp-reg_receiver"/>
</dbReference>
<dbReference type="Gene3D" id="3.30.565.10">
    <property type="entry name" value="Histidine kinase-like ATPase, C-terminal domain"/>
    <property type="match status" value="1"/>
</dbReference>
<evidence type="ECO:0000256" key="8">
    <source>
        <dbReference type="ARBA" id="ARBA00023012"/>
    </source>
</evidence>
<evidence type="ECO:0000256" key="5">
    <source>
        <dbReference type="ARBA" id="ARBA00022741"/>
    </source>
</evidence>
<dbReference type="InterPro" id="IPR036890">
    <property type="entry name" value="HATPase_C_sf"/>
</dbReference>
<accession>A0A545UF40</accession>
<dbReference type="CDD" id="cd17574">
    <property type="entry name" value="REC_OmpR"/>
    <property type="match status" value="1"/>
</dbReference>
<gene>
    <name evidence="16" type="ORF">FLL46_09325</name>
</gene>
<dbReference type="GO" id="GO:0005524">
    <property type="term" value="F:ATP binding"/>
    <property type="evidence" value="ECO:0007669"/>
    <property type="project" value="UniProtKB-KW"/>
</dbReference>
<feature type="domain" description="Histidine kinase" evidence="14">
    <location>
        <begin position="872"/>
        <end position="1087"/>
    </location>
</feature>
<feature type="domain" description="Response regulatory" evidence="15">
    <location>
        <begin position="1157"/>
        <end position="1272"/>
    </location>
</feature>
<evidence type="ECO:0000259" key="14">
    <source>
        <dbReference type="PROSITE" id="PS50109"/>
    </source>
</evidence>
<evidence type="ECO:0000256" key="3">
    <source>
        <dbReference type="ARBA" id="ARBA00022553"/>
    </source>
</evidence>
<dbReference type="Gene3D" id="3.40.50.2300">
    <property type="match status" value="1"/>
</dbReference>
<comment type="catalytic activity">
    <reaction evidence="1">
        <text>ATP + protein L-histidine = ADP + protein N-phospho-L-histidine.</text>
        <dbReference type="EC" id="2.7.13.3"/>
    </reaction>
</comment>
<dbReference type="Pfam" id="PF07495">
    <property type="entry name" value="Y_Y_Y"/>
    <property type="match status" value="1"/>
</dbReference>
<evidence type="ECO:0000259" key="13">
    <source>
        <dbReference type="PROSITE" id="PS01124"/>
    </source>
</evidence>
<dbReference type="Pfam" id="PF00512">
    <property type="entry name" value="HisKA"/>
    <property type="match status" value="1"/>
</dbReference>
<keyword evidence="12" id="KW-0472">Membrane</keyword>
<evidence type="ECO:0000256" key="7">
    <source>
        <dbReference type="ARBA" id="ARBA00022840"/>
    </source>
</evidence>
<dbReference type="PROSITE" id="PS50110">
    <property type="entry name" value="RESPONSE_REGULATORY"/>
    <property type="match status" value="1"/>
</dbReference>
<evidence type="ECO:0000256" key="9">
    <source>
        <dbReference type="ARBA" id="ARBA00023015"/>
    </source>
</evidence>
<evidence type="ECO:0000313" key="17">
    <source>
        <dbReference type="Proteomes" id="UP000315439"/>
    </source>
</evidence>
<evidence type="ECO:0000256" key="12">
    <source>
        <dbReference type="SAM" id="Phobius"/>
    </source>
</evidence>
<dbReference type="SMART" id="SM00387">
    <property type="entry name" value="HATPase_c"/>
    <property type="match status" value="1"/>
</dbReference>
<dbReference type="SUPFAM" id="SSF46689">
    <property type="entry name" value="Homeodomain-like"/>
    <property type="match status" value="1"/>
</dbReference>
<dbReference type="InterPro" id="IPR003661">
    <property type="entry name" value="HisK_dim/P_dom"/>
</dbReference>
<feature type="modified residue" description="4-aspartylphosphate" evidence="11">
    <location>
        <position position="1205"/>
    </location>
</feature>
<dbReference type="FunFam" id="3.30.565.10:FF:000037">
    <property type="entry name" value="Hybrid sensor histidine kinase/response regulator"/>
    <property type="match status" value="1"/>
</dbReference>
<keyword evidence="4" id="KW-0808">Transferase</keyword>
<dbReference type="EMBL" id="VIKS01000005">
    <property type="protein sequence ID" value="TQV88003.1"/>
    <property type="molecule type" value="Genomic_DNA"/>
</dbReference>
<dbReference type="PROSITE" id="PS50109">
    <property type="entry name" value="HIS_KIN"/>
    <property type="match status" value="1"/>
</dbReference>
<protein>
    <recommendedName>
        <fullName evidence="2">histidine kinase</fullName>
        <ecNumber evidence="2">2.7.13.3</ecNumber>
    </recommendedName>
</protein>
<evidence type="ECO:0000256" key="6">
    <source>
        <dbReference type="ARBA" id="ARBA00022777"/>
    </source>
</evidence>
<proteinExistence type="predicted"/>